<reference evidence="9" key="2">
    <citation type="journal article" date="2017" name="Nat. Plants">
        <title>The Aegilops tauschii genome reveals multiple impacts of transposons.</title>
        <authorList>
            <person name="Zhao G."/>
            <person name="Zou C."/>
            <person name="Li K."/>
            <person name="Wang K."/>
            <person name="Li T."/>
            <person name="Gao L."/>
            <person name="Zhang X."/>
            <person name="Wang H."/>
            <person name="Yang Z."/>
            <person name="Liu X."/>
            <person name="Jiang W."/>
            <person name="Mao L."/>
            <person name="Kong X."/>
            <person name="Jiao Y."/>
            <person name="Jia J."/>
        </authorList>
    </citation>
    <scope>NUCLEOTIDE SEQUENCE [LARGE SCALE GENOMIC DNA]</scope>
    <source>
        <strain evidence="9">cv. AL8/78</strain>
    </source>
</reference>
<evidence type="ECO:0000256" key="1">
    <source>
        <dbReference type="ARBA" id="ARBA00004167"/>
    </source>
</evidence>
<dbReference type="InterPro" id="IPR044839">
    <property type="entry name" value="NDR1-like"/>
</dbReference>
<dbReference type="EnsemblPlants" id="AET5Gv20368800.1">
    <property type="protein sequence ID" value="AET5Gv20368800.1"/>
    <property type="gene ID" value="AET5Gv20368800"/>
</dbReference>
<reference evidence="8" key="4">
    <citation type="submission" date="2019-03" db="UniProtKB">
        <authorList>
            <consortium name="EnsemblPlants"/>
        </authorList>
    </citation>
    <scope>IDENTIFICATION</scope>
</reference>
<dbReference type="AlphaFoldDB" id="A0A453KCP5"/>
<keyword evidence="9" id="KW-1185">Reference proteome</keyword>
<keyword evidence="3 6" id="KW-1133">Transmembrane helix</keyword>
<keyword evidence="2 6" id="KW-0812">Transmembrane</keyword>
<protein>
    <recommendedName>
        <fullName evidence="7">Late embryogenesis abundant protein LEA-2 subgroup domain-containing protein</fullName>
    </recommendedName>
</protein>
<dbReference type="Gramene" id="AET5Gv20368800.1">
    <property type="protein sequence ID" value="AET5Gv20368800.1"/>
    <property type="gene ID" value="AET5Gv20368800"/>
</dbReference>
<dbReference type="Proteomes" id="UP000015105">
    <property type="component" value="Chromosome 5D"/>
</dbReference>
<dbReference type="PANTHER" id="PTHR31234:SF70">
    <property type="entry name" value="LATE EMBRYOGENESIS ABUNDANT PROTEIN LEA-2 SUBGROUP DOMAIN-CONTAINING PROTEIN"/>
    <property type="match status" value="1"/>
</dbReference>
<organism evidence="8 9">
    <name type="scientific">Aegilops tauschii subsp. strangulata</name>
    <name type="common">Goatgrass</name>
    <dbReference type="NCBI Taxonomy" id="200361"/>
    <lineage>
        <taxon>Eukaryota</taxon>
        <taxon>Viridiplantae</taxon>
        <taxon>Streptophyta</taxon>
        <taxon>Embryophyta</taxon>
        <taxon>Tracheophyta</taxon>
        <taxon>Spermatophyta</taxon>
        <taxon>Magnoliopsida</taxon>
        <taxon>Liliopsida</taxon>
        <taxon>Poales</taxon>
        <taxon>Poaceae</taxon>
        <taxon>BOP clade</taxon>
        <taxon>Pooideae</taxon>
        <taxon>Triticodae</taxon>
        <taxon>Triticeae</taxon>
        <taxon>Triticinae</taxon>
        <taxon>Aegilops</taxon>
    </lineage>
</organism>
<reference evidence="9" key="1">
    <citation type="journal article" date="2014" name="Science">
        <title>Ancient hybridizations among the ancestral genomes of bread wheat.</title>
        <authorList>
            <consortium name="International Wheat Genome Sequencing Consortium,"/>
            <person name="Marcussen T."/>
            <person name="Sandve S.R."/>
            <person name="Heier L."/>
            <person name="Spannagl M."/>
            <person name="Pfeifer M."/>
            <person name="Jakobsen K.S."/>
            <person name="Wulff B.B."/>
            <person name="Steuernagel B."/>
            <person name="Mayer K.F."/>
            <person name="Olsen O.A."/>
        </authorList>
    </citation>
    <scope>NUCLEOTIDE SEQUENCE [LARGE SCALE GENOMIC DNA]</scope>
    <source>
        <strain evidence="9">cv. AL8/78</strain>
    </source>
</reference>
<feature type="compositionally biased region" description="Pro residues" evidence="5">
    <location>
        <begin position="23"/>
        <end position="35"/>
    </location>
</feature>
<name>A0A453KCP5_AEGTS</name>
<dbReference type="Pfam" id="PF03168">
    <property type="entry name" value="LEA_2"/>
    <property type="match status" value="1"/>
</dbReference>
<sequence>PLFSSSRHRDPGPVMADRVHPMQSPPHPASPLPPPDQEDAAAATAATETTPLHPTLYGPPAPPPGTYIVQIPKDQVLRVPPPDRASRYKSLAERPVRRRRLRRAFFGTCGAVLFLALAAAVFVGTVYLVFRPRAPAFSVASLSIRGLDVAALPPSSLSPELDVALRADNGANRKVGVDYRGAGEVAVSYSGARLAAGQWPAFHQAPRNVTVFSTTLRGTGVSFSDEQRKQLAAEQAARAVPLTVEARVPVRLRFGKVLRTWTVDVKATCQVTVDKLAGEAAAANRGCRVKVRPFLWWWW</sequence>
<reference evidence="8" key="5">
    <citation type="journal article" date="2021" name="G3 (Bethesda)">
        <title>Aegilops tauschii genome assembly Aet v5.0 features greater sequence contiguity and improved annotation.</title>
        <authorList>
            <person name="Wang L."/>
            <person name="Zhu T."/>
            <person name="Rodriguez J.C."/>
            <person name="Deal K.R."/>
            <person name="Dubcovsky J."/>
            <person name="McGuire P.E."/>
            <person name="Lux T."/>
            <person name="Spannagl M."/>
            <person name="Mayer K.F.X."/>
            <person name="Baldrich P."/>
            <person name="Meyers B.C."/>
            <person name="Huo N."/>
            <person name="Gu Y.Q."/>
            <person name="Zhou H."/>
            <person name="Devos K.M."/>
            <person name="Bennetzen J.L."/>
            <person name="Unver T."/>
            <person name="Budak H."/>
            <person name="Gulick P.J."/>
            <person name="Galiba G."/>
            <person name="Kalapos B."/>
            <person name="Nelson D.R."/>
            <person name="Li P."/>
            <person name="You F.M."/>
            <person name="Luo M.C."/>
            <person name="Dvorak J."/>
        </authorList>
    </citation>
    <scope>NUCLEOTIDE SEQUENCE [LARGE SCALE GENOMIC DNA]</scope>
    <source>
        <strain evidence="8">cv. AL8/78</strain>
    </source>
</reference>
<evidence type="ECO:0000313" key="8">
    <source>
        <dbReference type="EnsemblPlants" id="AET5Gv20368800.1"/>
    </source>
</evidence>
<evidence type="ECO:0000256" key="2">
    <source>
        <dbReference type="ARBA" id="ARBA00022692"/>
    </source>
</evidence>
<evidence type="ECO:0000313" key="9">
    <source>
        <dbReference type="Proteomes" id="UP000015105"/>
    </source>
</evidence>
<evidence type="ECO:0000256" key="4">
    <source>
        <dbReference type="ARBA" id="ARBA00023136"/>
    </source>
</evidence>
<proteinExistence type="predicted"/>
<evidence type="ECO:0000256" key="5">
    <source>
        <dbReference type="SAM" id="MobiDB-lite"/>
    </source>
</evidence>
<dbReference type="InterPro" id="IPR004864">
    <property type="entry name" value="LEA_2"/>
</dbReference>
<dbReference type="PANTHER" id="PTHR31234">
    <property type="entry name" value="LATE EMBRYOGENESIS ABUNDANT (LEA) HYDROXYPROLINE-RICH GLYCOPROTEIN FAMILY"/>
    <property type="match status" value="1"/>
</dbReference>
<keyword evidence="4 6" id="KW-0472">Membrane</keyword>
<feature type="region of interest" description="Disordered" evidence="5">
    <location>
        <begin position="1"/>
        <end position="59"/>
    </location>
</feature>
<accession>A0A453KCP5</accession>
<dbReference type="GO" id="GO:0098542">
    <property type="term" value="P:defense response to other organism"/>
    <property type="evidence" value="ECO:0007669"/>
    <property type="project" value="InterPro"/>
</dbReference>
<comment type="subcellular location">
    <subcellularLocation>
        <location evidence="1">Membrane</location>
        <topology evidence="1">Single-pass membrane protein</topology>
    </subcellularLocation>
</comment>
<dbReference type="STRING" id="200361.A0A453KCP5"/>
<reference evidence="8" key="3">
    <citation type="journal article" date="2017" name="Nature">
        <title>Genome sequence of the progenitor of the wheat D genome Aegilops tauschii.</title>
        <authorList>
            <person name="Luo M.C."/>
            <person name="Gu Y.Q."/>
            <person name="Puiu D."/>
            <person name="Wang H."/>
            <person name="Twardziok S.O."/>
            <person name="Deal K.R."/>
            <person name="Huo N."/>
            <person name="Zhu T."/>
            <person name="Wang L."/>
            <person name="Wang Y."/>
            <person name="McGuire P.E."/>
            <person name="Liu S."/>
            <person name="Long H."/>
            <person name="Ramasamy R.K."/>
            <person name="Rodriguez J.C."/>
            <person name="Van S.L."/>
            <person name="Yuan L."/>
            <person name="Wang Z."/>
            <person name="Xia Z."/>
            <person name="Xiao L."/>
            <person name="Anderson O.D."/>
            <person name="Ouyang S."/>
            <person name="Liang Y."/>
            <person name="Zimin A.V."/>
            <person name="Pertea G."/>
            <person name="Qi P."/>
            <person name="Bennetzen J.L."/>
            <person name="Dai X."/>
            <person name="Dawson M.W."/>
            <person name="Muller H.G."/>
            <person name="Kugler K."/>
            <person name="Rivarola-Duarte L."/>
            <person name="Spannagl M."/>
            <person name="Mayer K.F.X."/>
            <person name="Lu F.H."/>
            <person name="Bevan M.W."/>
            <person name="Leroy P."/>
            <person name="Li P."/>
            <person name="You F.M."/>
            <person name="Sun Q."/>
            <person name="Liu Z."/>
            <person name="Lyons E."/>
            <person name="Wicker T."/>
            <person name="Salzberg S.L."/>
            <person name="Devos K.M."/>
            <person name="Dvorak J."/>
        </authorList>
    </citation>
    <scope>NUCLEOTIDE SEQUENCE [LARGE SCALE GENOMIC DNA]</scope>
    <source>
        <strain evidence="8">cv. AL8/78</strain>
    </source>
</reference>
<feature type="transmembrane region" description="Helical" evidence="6">
    <location>
        <begin position="104"/>
        <end position="130"/>
    </location>
</feature>
<evidence type="ECO:0000259" key="7">
    <source>
        <dbReference type="Pfam" id="PF03168"/>
    </source>
</evidence>
<evidence type="ECO:0000256" key="6">
    <source>
        <dbReference type="SAM" id="Phobius"/>
    </source>
</evidence>
<evidence type="ECO:0000256" key="3">
    <source>
        <dbReference type="ARBA" id="ARBA00022989"/>
    </source>
</evidence>
<dbReference type="GO" id="GO:0005886">
    <property type="term" value="C:plasma membrane"/>
    <property type="evidence" value="ECO:0007669"/>
    <property type="project" value="TreeGrafter"/>
</dbReference>
<feature type="compositionally biased region" description="Low complexity" evidence="5">
    <location>
        <begin position="40"/>
        <end position="56"/>
    </location>
</feature>
<feature type="domain" description="Late embryogenesis abundant protein LEA-2 subgroup" evidence="7">
    <location>
        <begin position="165"/>
        <end position="269"/>
    </location>
</feature>